<dbReference type="AlphaFoldDB" id="A9FFD2"/>
<keyword evidence="3" id="KW-1185">Reference proteome</keyword>
<sequence length="70" mass="7601">MSMNPEPPLRAWVRPPLTQGSAARQWQRIKERLEARGARHGRRWLWAGSLAGALALGAAALWVGARGGSS</sequence>
<proteinExistence type="predicted"/>
<name>A9FFD2_SORC5</name>
<dbReference type="HOGENOM" id="CLU_2755760_0_0_7"/>
<evidence type="ECO:0000313" key="3">
    <source>
        <dbReference type="Proteomes" id="UP000002139"/>
    </source>
</evidence>
<gene>
    <name evidence="2" type="ordered locus">sce4815</name>
</gene>
<reference evidence="2 3" key="1">
    <citation type="journal article" date="2007" name="Nat. Biotechnol.">
        <title>Complete genome sequence of the myxobacterium Sorangium cellulosum.</title>
        <authorList>
            <person name="Schneiker S."/>
            <person name="Perlova O."/>
            <person name="Kaiser O."/>
            <person name="Gerth K."/>
            <person name="Alici A."/>
            <person name="Altmeyer M.O."/>
            <person name="Bartels D."/>
            <person name="Bekel T."/>
            <person name="Beyer S."/>
            <person name="Bode E."/>
            <person name="Bode H.B."/>
            <person name="Bolten C.J."/>
            <person name="Choudhuri J.V."/>
            <person name="Doss S."/>
            <person name="Elnakady Y.A."/>
            <person name="Frank B."/>
            <person name="Gaigalat L."/>
            <person name="Goesmann A."/>
            <person name="Groeger C."/>
            <person name="Gross F."/>
            <person name="Jelsbak L."/>
            <person name="Jelsbak L."/>
            <person name="Kalinowski J."/>
            <person name="Kegler C."/>
            <person name="Knauber T."/>
            <person name="Konietzny S."/>
            <person name="Kopp M."/>
            <person name="Krause L."/>
            <person name="Krug D."/>
            <person name="Linke B."/>
            <person name="Mahmud T."/>
            <person name="Martinez-Arias R."/>
            <person name="McHardy A.C."/>
            <person name="Merai M."/>
            <person name="Meyer F."/>
            <person name="Mormann S."/>
            <person name="Munoz-Dorado J."/>
            <person name="Perez J."/>
            <person name="Pradella S."/>
            <person name="Rachid S."/>
            <person name="Raddatz G."/>
            <person name="Rosenau F."/>
            <person name="Rueckert C."/>
            <person name="Sasse F."/>
            <person name="Scharfe M."/>
            <person name="Schuster S.C."/>
            <person name="Suen G."/>
            <person name="Treuner-Lange A."/>
            <person name="Velicer G.J."/>
            <person name="Vorholter F.-J."/>
            <person name="Weissman K.J."/>
            <person name="Welch R.D."/>
            <person name="Wenzel S.C."/>
            <person name="Whitworth D.E."/>
            <person name="Wilhelm S."/>
            <person name="Wittmann C."/>
            <person name="Bloecker H."/>
            <person name="Puehler A."/>
            <person name="Mueller R."/>
        </authorList>
    </citation>
    <scope>NUCLEOTIDE SEQUENCE [LARGE SCALE GENOMIC DNA]</scope>
    <source>
        <strain evidence="3">So ce56</strain>
    </source>
</reference>
<accession>A9FFD2</accession>
<dbReference type="KEGG" id="scl:sce4815"/>
<dbReference type="STRING" id="448385.sce4815"/>
<keyword evidence="1" id="KW-0812">Transmembrane</keyword>
<keyword evidence="1" id="KW-1133">Transmembrane helix</keyword>
<dbReference type="Proteomes" id="UP000002139">
    <property type="component" value="Chromosome"/>
</dbReference>
<organism evidence="2 3">
    <name type="scientific">Sorangium cellulosum (strain So ce56)</name>
    <name type="common">Polyangium cellulosum (strain So ce56)</name>
    <dbReference type="NCBI Taxonomy" id="448385"/>
    <lineage>
        <taxon>Bacteria</taxon>
        <taxon>Pseudomonadati</taxon>
        <taxon>Myxococcota</taxon>
        <taxon>Polyangia</taxon>
        <taxon>Polyangiales</taxon>
        <taxon>Polyangiaceae</taxon>
        <taxon>Sorangium</taxon>
    </lineage>
</organism>
<feature type="transmembrane region" description="Helical" evidence="1">
    <location>
        <begin position="44"/>
        <end position="65"/>
    </location>
</feature>
<evidence type="ECO:0000313" key="2">
    <source>
        <dbReference type="EMBL" id="CAN94978.1"/>
    </source>
</evidence>
<protein>
    <submittedName>
        <fullName evidence="2">Uncharacterized protein</fullName>
    </submittedName>
</protein>
<evidence type="ECO:0000256" key="1">
    <source>
        <dbReference type="SAM" id="Phobius"/>
    </source>
</evidence>
<dbReference type="EMBL" id="AM746676">
    <property type="protein sequence ID" value="CAN94978.1"/>
    <property type="molecule type" value="Genomic_DNA"/>
</dbReference>
<keyword evidence="1" id="KW-0472">Membrane</keyword>